<protein>
    <submittedName>
        <fullName evidence="2">CoA transferase</fullName>
    </submittedName>
</protein>
<organism evidence="2 3">
    <name type="scientific">Pseudomonas monteilii</name>
    <dbReference type="NCBI Taxonomy" id="76759"/>
    <lineage>
        <taxon>Bacteria</taxon>
        <taxon>Pseudomonadati</taxon>
        <taxon>Pseudomonadota</taxon>
        <taxon>Gammaproteobacteria</taxon>
        <taxon>Pseudomonadales</taxon>
        <taxon>Pseudomonadaceae</taxon>
        <taxon>Pseudomonas</taxon>
    </lineage>
</organism>
<reference evidence="2 3" key="1">
    <citation type="submission" date="2018-08" db="EMBL/GenBank/DDBJ databases">
        <title>Draft genome sequence of the cyanotroph, Pseudomonas monteilii BCN3.</title>
        <authorList>
            <person name="Jones L.B."/>
            <person name="Kunz D.A."/>
        </authorList>
    </citation>
    <scope>NUCLEOTIDE SEQUENCE [LARGE SCALE GENOMIC DNA]</scope>
    <source>
        <strain evidence="2 3">BCN3</strain>
    </source>
</reference>
<dbReference type="PANTHER" id="PTHR48207">
    <property type="entry name" value="SUCCINATE--HYDROXYMETHYLGLUTARATE COA-TRANSFERASE"/>
    <property type="match status" value="1"/>
</dbReference>
<proteinExistence type="predicted"/>
<dbReference type="InterPro" id="IPR044855">
    <property type="entry name" value="CoA-Trfase_III_dom3_sf"/>
</dbReference>
<dbReference type="PANTHER" id="PTHR48207:SF4">
    <property type="entry name" value="BLL6097 PROTEIN"/>
    <property type="match status" value="1"/>
</dbReference>
<dbReference type="EMBL" id="QWLL01000030">
    <property type="protein sequence ID" value="RII77415.1"/>
    <property type="molecule type" value="Genomic_DNA"/>
</dbReference>
<dbReference type="GO" id="GO:0008410">
    <property type="term" value="F:CoA-transferase activity"/>
    <property type="evidence" value="ECO:0007669"/>
    <property type="project" value="TreeGrafter"/>
</dbReference>
<dbReference type="Gene3D" id="3.40.50.10540">
    <property type="entry name" value="Crotonobetainyl-coa:carnitine coa-transferase, domain 1"/>
    <property type="match status" value="1"/>
</dbReference>
<keyword evidence="1 2" id="KW-0808">Transferase</keyword>
<sequence length="396" mass="42882">MLRDALKGLTVLDFTQIAAGPTCTMLLADMGAQVIKIEPPEGELGRTLGPAWVGESSALYQGFNRGKLGVCLDLKKPESIAAVKRMVAKADVLIESMRPGVMARLGLGYEEVAELNPKLIYCSISAYGQQGPYAERAGVDGILQADSGLMSLIGLPNSPPCKVQAPIVDVVTGYMASMSILAKLQARHADGKGGHLDVCLMNCALALQQSSITSFLRDGQLPKPIGSAAPYAAPNEAFQTADGWIMVAAYNGNRWERLCKVIGHEEWVNDPHFDSSSNRVSNRALMQESLNSIFVTRPTAHWLEVLCEADILCAKVADYSDLLAHPQLVENGMLASVEHPRHGTLRTVGFPINSAQAATERYRPAPDLGEHSRRVLSEFEFNEEEIDRLLKSGAAR</sequence>
<dbReference type="Gene3D" id="3.30.1540.10">
    <property type="entry name" value="formyl-coa transferase, domain 3"/>
    <property type="match status" value="1"/>
</dbReference>
<dbReference type="Proteomes" id="UP000265875">
    <property type="component" value="Unassembled WGS sequence"/>
</dbReference>
<dbReference type="InterPro" id="IPR003673">
    <property type="entry name" value="CoA-Trfase_fam_III"/>
</dbReference>
<evidence type="ECO:0000313" key="3">
    <source>
        <dbReference type="Proteomes" id="UP000265875"/>
    </source>
</evidence>
<accession>A0A399M7S0</accession>
<gene>
    <name evidence="2" type="ORF">D0894_12485</name>
</gene>
<name>A0A399M7S0_9PSED</name>
<dbReference type="SUPFAM" id="SSF89796">
    <property type="entry name" value="CoA-transferase family III (CaiB/BaiF)"/>
    <property type="match status" value="1"/>
</dbReference>
<comment type="caution">
    <text evidence="2">The sequence shown here is derived from an EMBL/GenBank/DDBJ whole genome shotgun (WGS) entry which is preliminary data.</text>
</comment>
<dbReference type="InterPro" id="IPR023606">
    <property type="entry name" value="CoA-Trfase_III_dom_1_sf"/>
</dbReference>
<dbReference type="Pfam" id="PF02515">
    <property type="entry name" value="CoA_transf_3"/>
    <property type="match status" value="1"/>
</dbReference>
<evidence type="ECO:0000313" key="2">
    <source>
        <dbReference type="EMBL" id="RII77415.1"/>
    </source>
</evidence>
<dbReference type="InterPro" id="IPR050483">
    <property type="entry name" value="CoA-transferase_III_domain"/>
</dbReference>
<evidence type="ECO:0000256" key="1">
    <source>
        <dbReference type="ARBA" id="ARBA00022679"/>
    </source>
</evidence>
<dbReference type="AlphaFoldDB" id="A0A399M7S0"/>
<dbReference type="RefSeq" id="WP_119369969.1">
    <property type="nucleotide sequence ID" value="NZ_QWLL01000030.1"/>
</dbReference>